<evidence type="ECO:0000259" key="15">
    <source>
        <dbReference type="Pfam" id="PF07715"/>
    </source>
</evidence>
<evidence type="ECO:0000256" key="13">
    <source>
        <dbReference type="SAM" id="MobiDB-lite"/>
    </source>
</evidence>
<evidence type="ECO:0000256" key="11">
    <source>
        <dbReference type="PROSITE-ProRule" id="PRU01360"/>
    </source>
</evidence>
<comment type="subcellular location">
    <subcellularLocation>
        <location evidence="1 11">Cell outer membrane</location>
        <topology evidence="1 11">Multi-pass membrane protein</topology>
    </subcellularLocation>
</comment>
<dbReference type="GO" id="GO:0009279">
    <property type="term" value="C:cell outer membrane"/>
    <property type="evidence" value="ECO:0007669"/>
    <property type="project" value="UniProtKB-SubCell"/>
</dbReference>
<dbReference type="Proteomes" id="UP000335415">
    <property type="component" value="Unassembled WGS sequence"/>
</dbReference>
<dbReference type="PANTHER" id="PTHR32552">
    <property type="entry name" value="FERRICHROME IRON RECEPTOR-RELATED"/>
    <property type="match status" value="1"/>
</dbReference>
<protein>
    <submittedName>
        <fullName evidence="16">TonB-dependent receptor</fullName>
    </submittedName>
</protein>
<feature type="region of interest" description="Disordered" evidence="13">
    <location>
        <begin position="287"/>
        <end position="309"/>
    </location>
</feature>
<feature type="domain" description="TonB-dependent receptor plug" evidence="15">
    <location>
        <begin position="79"/>
        <end position="189"/>
    </location>
</feature>
<dbReference type="InterPro" id="IPR000531">
    <property type="entry name" value="Beta-barrel_TonB"/>
</dbReference>
<evidence type="ECO:0000256" key="2">
    <source>
        <dbReference type="ARBA" id="ARBA00022448"/>
    </source>
</evidence>
<dbReference type="CDD" id="cd01347">
    <property type="entry name" value="ligand_gated_channel"/>
    <property type="match status" value="1"/>
</dbReference>
<keyword evidence="17" id="KW-1185">Reference proteome</keyword>
<dbReference type="PROSITE" id="PS52016">
    <property type="entry name" value="TONB_DEPENDENT_REC_3"/>
    <property type="match status" value="1"/>
</dbReference>
<evidence type="ECO:0000256" key="1">
    <source>
        <dbReference type="ARBA" id="ARBA00004571"/>
    </source>
</evidence>
<name>A0A5J5G1B3_9GAMM</name>
<reference evidence="16 17" key="1">
    <citation type="submission" date="2019-09" db="EMBL/GenBank/DDBJ databases">
        <authorList>
            <person name="Li Y."/>
        </authorList>
    </citation>
    <scope>NUCLEOTIDE SEQUENCE [LARGE SCALE GENOMIC DNA]</scope>
    <source>
        <strain evidence="16 17">L3-3HA</strain>
    </source>
</reference>
<dbReference type="OrthoDB" id="9760620at2"/>
<keyword evidence="3 11" id="KW-1134">Transmembrane beta strand</keyword>
<dbReference type="PANTHER" id="PTHR32552:SF81">
    <property type="entry name" value="TONB-DEPENDENT OUTER MEMBRANE RECEPTOR"/>
    <property type="match status" value="1"/>
</dbReference>
<dbReference type="InterPro" id="IPR048212">
    <property type="entry name" value="PqqU"/>
</dbReference>
<keyword evidence="4" id="KW-0410">Iron transport</keyword>
<evidence type="ECO:0000256" key="3">
    <source>
        <dbReference type="ARBA" id="ARBA00022452"/>
    </source>
</evidence>
<evidence type="ECO:0000256" key="9">
    <source>
        <dbReference type="ARBA" id="ARBA00023136"/>
    </source>
</evidence>
<dbReference type="InterPro" id="IPR037066">
    <property type="entry name" value="Plug_dom_sf"/>
</dbReference>
<dbReference type="NCBIfam" id="NF041535">
    <property type="entry name" value="TonB_rec_PqqU"/>
    <property type="match status" value="1"/>
</dbReference>
<comment type="caution">
    <text evidence="16">The sequence shown here is derived from an EMBL/GenBank/DDBJ whole genome shotgun (WGS) entry which is preliminary data.</text>
</comment>
<evidence type="ECO:0000256" key="12">
    <source>
        <dbReference type="RuleBase" id="RU003357"/>
    </source>
</evidence>
<keyword evidence="6" id="KW-0408">Iron</keyword>
<dbReference type="EMBL" id="VYKJ01000004">
    <property type="protein sequence ID" value="KAA9000537.1"/>
    <property type="molecule type" value="Genomic_DNA"/>
</dbReference>
<keyword evidence="5 11" id="KW-0812">Transmembrane</keyword>
<dbReference type="Pfam" id="PF07715">
    <property type="entry name" value="Plug"/>
    <property type="match status" value="1"/>
</dbReference>
<keyword evidence="9 11" id="KW-0472">Membrane</keyword>
<evidence type="ECO:0000256" key="10">
    <source>
        <dbReference type="ARBA" id="ARBA00023237"/>
    </source>
</evidence>
<comment type="similarity">
    <text evidence="11 12">Belongs to the TonB-dependent receptor family.</text>
</comment>
<keyword evidence="7" id="KW-0406">Ion transport</keyword>
<keyword evidence="8 12" id="KW-0798">TonB box</keyword>
<sequence>MNSFSQSLVHKQRSRRLGSSFRPFSTKNKFPVIFLTPLFLFSPVAFSVAQSSDGATLTQAPGDDSTLIIVRQHSGLSELDTPAAVSVVNGDDLRDAAPQINLSEKLSGVPGLQIQNRQNYAQDLQLSVRGFGSRSMYGVRGVRIYVDGIPSSMPDGQGQTSNIDLNSVDKVEVLRGPYSALYGNASGGVVNVETESGSQPTTIEAGTYYGSYGTWRNSIKATGATGDGSQAGDVDYAVSASRFTTHGFRDRSATQKNLGNARLGIRLDDVSTLTLLFNSVSIDADDPGGLTESEWRANPRQSPRAGQYNTRKTIDQTQAGLRYQRQMSEHDELSMMTWYGERRTTQYQSIPRSAQLSATHAGGVIDLERRYQGIDSRWTHQNQLGSVPVTLTGGLDYETLTERRRGYENFILQGSDIAYGEKGALRRNEKNRMWNLDPYLQTNWRLTPDWTLDAGVRYSTVSFDSSDRYITGGNGDDSGSTRYHQWLPMGSLSYALNAGWNVYLSAGRGFETPTINELSYRPDGQAGLNMGLKPSTSDTVELGSKMRVGNGLITAALFQTNTDNELVVAESSGGRTSYANAGKTRRRGVELSLDQQFAQDWRLKMAWTLLDATYRSDSCGTSNCPADEVVPAGNRLPGIARNMGYLSLGWEPEEGWYAGADLRYMSDIQANDENTVQAPSYTVAGLNVGYRLNWNNWALDLFSRVDNLFDRRYVGSVIVNEGNGRYFEPAPGRNWGGGATLSYRFE</sequence>
<gene>
    <name evidence="16" type="ORF">FJU30_09880</name>
</gene>
<evidence type="ECO:0000313" key="16">
    <source>
        <dbReference type="EMBL" id="KAA9000537.1"/>
    </source>
</evidence>
<feature type="domain" description="TonB-dependent receptor-like beta-barrel" evidence="14">
    <location>
        <begin position="267"/>
        <end position="708"/>
    </location>
</feature>
<evidence type="ECO:0000259" key="14">
    <source>
        <dbReference type="Pfam" id="PF00593"/>
    </source>
</evidence>
<evidence type="ECO:0000256" key="8">
    <source>
        <dbReference type="ARBA" id="ARBA00023077"/>
    </source>
</evidence>
<evidence type="ECO:0000256" key="6">
    <source>
        <dbReference type="ARBA" id="ARBA00023004"/>
    </source>
</evidence>
<evidence type="ECO:0000256" key="5">
    <source>
        <dbReference type="ARBA" id="ARBA00022692"/>
    </source>
</evidence>
<accession>A0A5J5G1B3</accession>
<dbReference type="Pfam" id="PF00593">
    <property type="entry name" value="TonB_dep_Rec_b-barrel"/>
    <property type="match status" value="1"/>
</dbReference>
<keyword evidence="10 11" id="KW-0998">Cell outer membrane</keyword>
<dbReference type="InterPro" id="IPR039426">
    <property type="entry name" value="TonB-dep_rcpt-like"/>
</dbReference>
<keyword evidence="2 11" id="KW-0813">Transport</keyword>
<dbReference type="SUPFAM" id="SSF56935">
    <property type="entry name" value="Porins"/>
    <property type="match status" value="1"/>
</dbReference>
<evidence type="ECO:0000313" key="17">
    <source>
        <dbReference type="Proteomes" id="UP000335415"/>
    </source>
</evidence>
<organism evidence="16 17">
    <name type="scientific">Affinibrenneria salicis</name>
    <dbReference type="NCBI Taxonomy" id="2590031"/>
    <lineage>
        <taxon>Bacteria</taxon>
        <taxon>Pseudomonadati</taxon>
        <taxon>Pseudomonadota</taxon>
        <taxon>Gammaproteobacteria</taxon>
        <taxon>Enterobacterales</taxon>
        <taxon>Pectobacteriaceae</taxon>
        <taxon>Affinibrenneria</taxon>
    </lineage>
</organism>
<dbReference type="GO" id="GO:0006826">
    <property type="term" value="P:iron ion transport"/>
    <property type="evidence" value="ECO:0007669"/>
    <property type="project" value="UniProtKB-KW"/>
</dbReference>
<dbReference type="Gene3D" id="2.40.170.20">
    <property type="entry name" value="TonB-dependent receptor, beta-barrel domain"/>
    <property type="match status" value="1"/>
</dbReference>
<keyword evidence="16" id="KW-0675">Receptor</keyword>
<dbReference type="Gene3D" id="2.170.130.10">
    <property type="entry name" value="TonB-dependent receptor, plug domain"/>
    <property type="match status" value="1"/>
</dbReference>
<dbReference type="AlphaFoldDB" id="A0A5J5G1B3"/>
<evidence type="ECO:0000256" key="7">
    <source>
        <dbReference type="ARBA" id="ARBA00023065"/>
    </source>
</evidence>
<dbReference type="InterPro" id="IPR012910">
    <property type="entry name" value="Plug_dom"/>
</dbReference>
<evidence type="ECO:0000256" key="4">
    <source>
        <dbReference type="ARBA" id="ARBA00022496"/>
    </source>
</evidence>
<dbReference type="InterPro" id="IPR036942">
    <property type="entry name" value="Beta-barrel_TonB_sf"/>
</dbReference>
<proteinExistence type="inferred from homology"/>